<feature type="domain" description="K Homology" evidence="4">
    <location>
        <begin position="200"/>
        <end position="271"/>
    </location>
</feature>
<keyword evidence="6" id="KW-1185">Reference proteome</keyword>
<feature type="region of interest" description="Disordered" evidence="3">
    <location>
        <begin position="269"/>
        <end position="304"/>
    </location>
</feature>
<sequence length="579" mass="60983">MAGQTTDLNSLLQLIGNATQRPPVTPNPPHGQPGLAAAVQPGAPYGAPPSYPPQGQASQYAPPPSSYYPQPSGGGSIDLSAIRPSNTGTLSGLDAAIKSARSFAADNGYTPFDRQTGYPGQDARGQNDRSYPGRRSRSRSPRGRDNYRDNSNPYRDERRGDHGGQGREQHGRDRSFSPRRQGFSPRDAHGGGRDRSPLRGDNVETMEIEASMVGLIIGRQGENLRNVEKQSGCRVQFIPPVGQNDRMRVCRITGPRAQRDEAKEMINRIIRDSGMRGPPGQGGHREPREPRPDRNAPPVPKEGEDSLQIMVPDRTVGLIIGRGGETIRDLQERSGCHINIVSESKSVNGLRPVNLIGAPAAAKHAKELILEIVDSDSRNGSNATMGGAPPPRSAPRNDGYGGGGGGGGGSSGSGPAGDKVNDSIYVPSDSVGMIIGKGGETIREMQNSTGCKINVSQSSGPNEVEREIGLVGSRDSIERAKRAIEDKVDAAKQKSTGGGRGGPSRGQHRDYDNPNYGQPSASSTASQAVSGNPAAGASAYQQGQADPYAAYGGYQNYLALWMAAANQQPGQAPPGAPAS</sequence>
<dbReference type="SUPFAM" id="SSF54791">
    <property type="entry name" value="Eukaryotic type KH-domain (KH-domain type I)"/>
    <property type="match status" value="3"/>
</dbReference>
<feature type="compositionally biased region" description="Basic residues" evidence="3">
    <location>
        <begin position="132"/>
        <end position="141"/>
    </location>
</feature>
<dbReference type="AlphaFoldDB" id="A0AAN7BS39"/>
<dbReference type="GO" id="GO:0003723">
    <property type="term" value="F:RNA binding"/>
    <property type="evidence" value="ECO:0007669"/>
    <property type="project" value="UniProtKB-UniRule"/>
</dbReference>
<name>A0AAN7BS39_9PEZI</name>
<keyword evidence="2" id="KW-0694">RNA-binding</keyword>
<dbReference type="SMART" id="SM00322">
    <property type="entry name" value="KH"/>
    <property type="match status" value="3"/>
</dbReference>
<protein>
    <recommendedName>
        <fullName evidence="4">K Homology domain-containing protein</fullName>
    </recommendedName>
</protein>
<feature type="region of interest" description="Disordered" evidence="3">
    <location>
        <begin position="1"/>
        <end position="91"/>
    </location>
</feature>
<evidence type="ECO:0000259" key="4">
    <source>
        <dbReference type="SMART" id="SM00322"/>
    </source>
</evidence>
<evidence type="ECO:0000313" key="6">
    <source>
        <dbReference type="Proteomes" id="UP001301958"/>
    </source>
</evidence>
<evidence type="ECO:0000313" key="5">
    <source>
        <dbReference type="EMBL" id="KAK4228053.1"/>
    </source>
</evidence>
<feature type="compositionally biased region" description="Basic and acidic residues" evidence="3">
    <location>
        <begin position="283"/>
        <end position="294"/>
    </location>
</feature>
<feature type="region of interest" description="Disordered" evidence="3">
    <location>
        <begin position="484"/>
        <end position="541"/>
    </location>
</feature>
<feature type="compositionally biased region" description="Polar residues" evidence="3">
    <location>
        <begin position="515"/>
        <end position="530"/>
    </location>
</feature>
<feature type="region of interest" description="Disordered" evidence="3">
    <location>
        <begin position="377"/>
        <end position="425"/>
    </location>
</feature>
<feature type="domain" description="K Homology" evidence="4">
    <location>
        <begin position="418"/>
        <end position="489"/>
    </location>
</feature>
<dbReference type="CDD" id="cd00105">
    <property type="entry name" value="KH-I"/>
    <property type="match status" value="2"/>
</dbReference>
<dbReference type="EMBL" id="MU865323">
    <property type="protein sequence ID" value="KAK4228053.1"/>
    <property type="molecule type" value="Genomic_DNA"/>
</dbReference>
<dbReference type="InterPro" id="IPR004087">
    <property type="entry name" value="KH_dom"/>
</dbReference>
<feature type="compositionally biased region" description="Polar residues" evidence="3">
    <location>
        <begin position="1"/>
        <end position="22"/>
    </location>
</feature>
<dbReference type="Pfam" id="PF00013">
    <property type="entry name" value="KH_1"/>
    <property type="match status" value="3"/>
</dbReference>
<feature type="domain" description="K Homology" evidence="4">
    <location>
        <begin position="303"/>
        <end position="374"/>
    </location>
</feature>
<evidence type="ECO:0000256" key="2">
    <source>
        <dbReference type="PROSITE-ProRule" id="PRU00117"/>
    </source>
</evidence>
<dbReference type="Proteomes" id="UP001301958">
    <property type="component" value="Unassembled WGS sequence"/>
</dbReference>
<evidence type="ECO:0000256" key="1">
    <source>
        <dbReference type="ARBA" id="ARBA00022737"/>
    </source>
</evidence>
<dbReference type="Gene3D" id="3.30.1370.10">
    <property type="entry name" value="K Homology domain, type 1"/>
    <property type="match status" value="3"/>
</dbReference>
<keyword evidence="1" id="KW-0677">Repeat</keyword>
<comment type="caution">
    <text evidence="5">The sequence shown here is derived from an EMBL/GenBank/DDBJ whole genome shotgun (WGS) entry which is preliminary data.</text>
</comment>
<dbReference type="PROSITE" id="PS50084">
    <property type="entry name" value="KH_TYPE_1"/>
    <property type="match status" value="3"/>
</dbReference>
<dbReference type="InterPro" id="IPR004088">
    <property type="entry name" value="KH_dom_type_1"/>
</dbReference>
<feature type="compositionally biased region" description="Basic and acidic residues" evidence="3">
    <location>
        <begin position="142"/>
        <end position="176"/>
    </location>
</feature>
<dbReference type="InterPro" id="IPR036612">
    <property type="entry name" value="KH_dom_type_1_sf"/>
</dbReference>
<organism evidence="5 6">
    <name type="scientific">Podospora fimiseda</name>
    <dbReference type="NCBI Taxonomy" id="252190"/>
    <lineage>
        <taxon>Eukaryota</taxon>
        <taxon>Fungi</taxon>
        <taxon>Dikarya</taxon>
        <taxon>Ascomycota</taxon>
        <taxon>Pezizomycotina</taxon>
        <taxon>Sordariomycetes</taxon>
        <taxon>Sordariomycetidae</taxon>
        <taxon>Sordariales</taxon>
        <taxon>Podosporaceae</taxon>
        <taxon>Podospora</taxon>
    </lineage>
</organism>
<evidence type="ECO:0000256" key="3">
    <source>
        <dbReference type="SAM" id="MobiDB-lite"/>
    </source>
</evidence>
<proteinExistence type="predicted"/>
<feature type="compositionally biased region" description="Gly residues" evidence="3">
    <location>
        <begin position="399"/>
        <end position="415"/>
    </location>
</feature>
<gene>
    <name evidence="5" type="ORF">QBC38DRAFT_167879</name>
</gene>
<feature type="region of interest" description="Disordered" evidence="3">
    <location>
        <begin position="106"/>
        <end position="204"/>
    </location>
</feature>
<reference evidence="5" key="1">
    <citation type="journal article" date="2023" name="Mol. Phylogenet. Evol.">
        <title>Genome-scale phylogeny and comparative genomics of the fungal order Sordariales.</title>
        <authorList>
            <person name="Hensen N."/>
            <person name="Bonometti L."/>
            <person name="Westerberg I."/>
            <person name="Brannstrom I.O."/>
            <person name="Guillou S."/>
            <person name="Cros-Aarteil S."/>
            <person name="Calhoun S."/>
            <person name="Haridas S."/>
            <person name="Kuo A."/>
            <person name="Mondo S."/>
            <person name="Pangilinan J."/>
            <person name="Riley R."/>
            <person name="LaButti K."/>
            <person name="Andreopoulos B."/>
            <person name="Lipzen A."/>
            <person name="Chen C."/>
            <person name="Yan M."/>
            <person name="Daum C."/>
            <person name="Ng V."/>
            <person name="Clum A."/>
            <person name="Steindorff A."/>
            <person name="Ohm R.A."/>
            <person name="Martin F."/>
            <person name="Silar P."/>
            <person name="Natvig D.O."/>
            <person name="Lalanne C."/>
            <person name="Gautier V."/>
            <person name="Ament-Velasquez S.L."/>
            <person name="Kruys A."/>
            <person name="Hutchinson M.I."/>
            <person name="Powell A.J."/>
            <person name="Barry K."/>
            <person name="Miller A.N."/>
            <person name="Grigoriev I.V."/>
            <person name="Debuchy R."/>
            <person name="Gladieux P."/>
            <person name="Hiltunen Thoren M."/>
            <person name="Johannesson H."/>
        </authorList>
    </citation>
    <scope>NUCLEOTIDE SEQUENCE</scope>
    <source>
        <strain evidence="5">CBS 990.96</strain>
    </source>
</reference>
<reference evidence="5" key="2">
    <citation type="submission" date="2023-05" db="EMBL/GenBank/DDBJ databases">
        <authorList>
            <consortium name="Lawrence Berkeley National Laboratory"/>
            <person name="Steindorff A."/>
            <person name="Hensen N."/>
            <person name="Bonometti L."/>
            <person name="Westerberg I."/>
            <person name="Brannstrom I.O."/>
            <person name="Guillou S."/>
            <person name="Cros-Aarteil S."/>
            <person name="Calhoun S."/>
            <person name="Haridas S."/>
            <person name="Kuo A."/>
            <person name="Mondo S."/>
            <person name="Pangilinan J."/>
            <person name="Riley R."/>
            <person name="Labutti K."/>
            <person name="Andreopoulos B."/>
            <person name="Lipzen A."/>
            <person name="Chen C."/>
            <person name="Yanf M."/>
            <person name="Daum C."/>
            <person name="Ng V."/>
            <person name="Clum A."/>
            <person name="Ohm R."/>
            <person name="Martin F."/>
            <person name="Silar P."/>
            <person name="Natvig D."/>
            <person name="Lalanne C."/>
            <person name="Gautier V."/>
            <person name="Ament-Velasquez S.L."/>
            <person name="Kruys A."/>
            <person name="Hutchinson M.I."/>
            <person name="Powell A.J."/>
            <person name="Barry K."/>
            <person name="Miller A.N."/>
            <person name="Grigoriev I.V."/>
            <person name="Debuchy R."/>
            <person name="Gladieux P."/>
            <person name="Thoren M.H."/>
            <person name="Johannesson H."/>
        </authorList>
    </citation>
    <scope>NUCLEOTIDE SEQUENCE</scope>
    <source>
        <strain evidence="5">CBS 990.96</strain>
    </source>
</reference>
<feature type="compositionally biased region" description="Basic and acidic residues" evidence="3">
    <location>
        <begin position="186"/>
        <end position="202"/>
    </location>
</feature>
<accession>A0AAN7BS39</accession>
<dbReference type="PANTHER" id="PTHR10288">
    <property type="entry name" value="KH DOMAIN CONTAINING RNA BINDING PROTEIN"/>
    <property type="match status" value="1"/>
</dbReference>